<evidence type="ECO:0000256" key="5">
    <source>
        <dbReference type="PROSITE-ProRule" id="PRU01016"/>
    </source>
</evidence>
<dbReference type="Gene3D" id="3.40.50.150">
    <property type="entry name" value="Vaccinia Virus protein VP39"/>
    <property type="match status" value="1"/>
</dbReference>
<accession>A0AA35QZV1</accession>
<sequence length="374" mass="40916">MPKTVPKVIDLFCGAGGLSLGAARAGFEVAGAVDFDSRAMEIHAKNFPGAAHFTGDVAELTAGSLKRLFGWPGESIAGIIGGPPCQGFSNMGHRDRNDARNLLFGHFFRIVNEAKPGFFLAENVPGILRKDYEPIVESSLARVSKDYVILDPIKICASDYGAPTTRTRVFFFGYLPDRMKGFNCASFVVPNDVTSVTVRDALDGLPVDVDPHWQTEEQGWRRSDNPGTGYFATRLRGHVPRGVGDARALKRLRNEGLSSGTLGTVHSPEVTKRFASLRHGELDGVSKARRLDPDGYCPTIRAGTGPDRGSYQAVRPIHPIVPRAITPREGARLQGFPDWFTFSPSKWHSFRQIGNSVSPIMAERLMTVIRDSLH</sequence>
<dbReference type="PANTHER" id="PTHR10629:SF52">
    <property type="entry name" value="DNA (CYTOSINE-5)-METHYLTRANSFERASE 1"/>
    <property type="match status" value="1"/>
</dbReference>
<evidence type="ECO:0000256" key="4">
    <source>
        <dbReference type="ARBA" id="ARBA00022691"/>
    </source>
</evidence>
<dbReference type="Gene3D" id="3.90.120.10">
    <property type="entry name" value="DNA Methylase, subunit A, domain 2"/>
    <property type="match status" value="1"/>
</dbReference>
<dbReference type="NCBIfam" id="TIGR00675">
    <property type="entry name" value="dcm"/>
    <property type="match status" value="1"/>
</dbReference>
<dbReference type="InterPro" id="IPR001525">
    <property type="entry name" value="C5_MeTfrase"/>
</dbReference>
<organism evidence="7 8">
    <name type="scientific">Geodia barretti</name>
    <name type="common">Barrett's horny sponge</name>
    <dbReference type="NCBI Taxonomy" id="519541"/>
    <lineage>
        <taxon>Eukaryota</taxon>
        <taxon>Metazoa</taxon>
        <taxon>Porifera</taxon>
        <taxon>Demospongiae</taxon>
        <taxon>Heteroscleromorpha</taxon>
        <taxon>Tetractinellida</taxon>
        <taxon>Astrophorina</taxon>
        <taxon>Geodiidae</taxon>
        <taxon>Geodia</taxon>
    </lineage>
</organism>
<dbReference type="InterPro" id="IPR029063">
    <property type="entry name" value="SAM-dependent_MTases_sf"/>
</dbReference>
<proteinExistence type="inferred from homology"/>
<dbReference type="PRINTS" id="PR00105">
    <property type="entry name" value="C5METTRFRASE"/>
</dbReference>
<keyword evidence="2 5" id="KW-0489">Methyltransferase</keyword>
<protein>
    <recommendedName>
        <fullName evidence="1">DNA (cytosine-5-)-methyltransferase</fullName>
        <ecNumber evidence="1">2.1.1.37</ecNumber>
    </recommendedName>
</protein>
<evidence type="ECO:0000256" key="6">
    <source>
        <dbReference type="RuleBase" id="RU000416"/>
    </source>
</evidence>
<evidence type="ECO:0000313" key="7">
    <source>
        <dbReference type="EMBL" id="CAI7997054.1"/>
    </source>
</evidence>
<dbReference type="AlphaFoldDB" id="A0AA35QZV1"/>
<comment type="similarity">
    <text evidence="5 6">Belongs to the class I-like SAM-binding methyltransferase superfamily. C5-methyltransferase family.</text>
</comment>
<evidence type="ECO:0000256" key="2">
    <source>
        <dbReference type="ARBA" id="ARBA00022603"/>
    </source>
</evidence>
<dbReference type="GO" id="GO:0003886">
    <property type="term" value="F:DNA (cytosine-5-)-methyltransferase activity"/>
    <property type="evidence" value="ECO:0007669"/>
    <property type="project" value="UniProtKB-EC"/>
</dbReference>
<reference evidence="7" key="1">
    <citation type="submission" date="2023-03" db="EMBL/GenBank/DDBJ databases">
        <authorList>
            <person name="Steffen K."/>
            <person name="Cardenas P."/>
        </authorList>
    </citation>
    <scope>NUCLEOTIDE SEQUENCE</scope>
</reference>
<dbReference type="EC" id="2.1.1.37" evidence="1"/>
<dbReference type="Pfam" id="PF00145">
    <property type="entry name" value="DNA_methylase"/>
    <property type="match status" value="1"/>
</dbReference>
<evidence type="ECO:0000256" key="1">
    <source>
        <dbReference type="ARBA" id="ARBA00011975"/>
    </source>
</evidence>
<keyword evidence="8" id="KW-1185">Reference proteome</keyword>
<dbReference type="Proteomes" id="UP001174909">
    <property type="component" value="Unassembled WGS sequence"/>
</dbReference>
<dbReference type="PANTHER" id="PTHR10629">
    <property type="entry name" value="CYTOSINE-SPECIFIC METHYLTRANSFERASE"/>
    <property type="match status" value="1"/>
</dbReference>
<evidence type="ECO:0000256" key="3">
    <source>
        <dbReference type="ARBA" id="ARBA00022679"/>
    </source>
</evidence>
<keyword evidence="3 5" id="KW-0808">Transferase</keyword>
<dbReference type="SUPFAM" id="SSF53335">
    <property type="entry name" value="S-adenosyl-L-methionine-dependent methyltransferases"/>
    <property type="match status" value="1"/>
</dbReference>
<feature type="active site" evidence="5">
    <location>
        <position position="85"/>
    </location>
</feature>
<gene>
    <name evidence="7" type="ORF">GBAR_LOCUS2034</name>
</gene>
<keyword evidence="4 5" id="KW-0949">S-adenosyl-L-methionine</keyword>
<dbReference type="InterPro" id="IPR031303">
    <property type="entry name" value="C5_meth_CS"/>
</dbReference>
<dbReference type="GO" id="GO:0032259">
    <property type="term" value="P:methylation"/>
    <property type="evidence" value="ECO:0007669"/>
    <property type="project" value="UniProtKB-KW"/>
</dbReference>
<comment type="caution">
    <text evidence="7">The sequence shown here is derived from an EMBL/GenBank/DDBJ whole genome shotgun (WGS) entry which is preliminary data.</text>
</comment>
<dbReference type="EMBL" id="CASHTH010000293">
    <property type="protein sequence ID" value="CAI7997054.1"/>
    <property type="molecule type" value="Genomic_DNA"/>
</dbReference>
<dbReference type="PROSITE" id="PS00095">
    <property type="entry name" value="C5_MTASE_2"/>
    <property type="match status" value="1"/>
</dbReference>
<name>A0AA35QZV1_GEOBA</name>
<evidence type="ECO:0000313" key="8">
    <source>
        <dbReference type="Proteomes" id="UP001174909"/>
    </source>
</evidence>
<dbReference type="InterPro" id="IPR050390">
    <property type="entry name" value="C5-Methyltransferase"/>
</dbReference>
<dbReference type="PROSITE" id="PS51679">
    <property type="entry name" value="SAM_MT_C5"/>
    <property type="match status" value="1"/>
</dbReference>